<reference evidence="2" key="2">
    <citation type="journal article" date="2021" name="PeerJ">
        <title>Extensive microbial diversity within the chicken gut microbiome revealed by metagenomics and culture.</title>
        <authorList>
            <person name="Gilroy R."/>
            <person name="Ravi A."/>
            <person name="Getino M."/>
            <person name="Pursley I."/>
            <person name="Horton D.L."/>
            <person name="Alikhan N.F."/>
            <person name="Baker D."/>
            <person name="Gharbi K."/>
            <person name="Hall N."/>
            <person name="Watson M."/>
            <person name="Adriaenssens E.M."/>
            <person name="Foster-Nyarko E."/>
            <person name="Jarju S."/>
            <person name="Secka A."/>
            <person name="Antonio M."/>
            <person name="Oren A."/>
            <person name="Chaudhuri R.R."/>
            <person name="La Ragione R."/>
            <person name="Hildebrand F."/>
            <person name="Pallen M.J."/>
        </authorList>
    </citation>
    <scope>NUCLEOTIDE SEQUENCE</scope>
    <source>
        <strain evidence="2">CHK193-30670</strain>
    </source>
</reference>
<dbReference type="EMBL" id="DVMT01000011">
    <property type="protein sequence ID" value="HIU39806.1"/>
    <property type="molecule type" value="Genomic_DNA"/>
</dbReference>
<dbReference type="Proteomes" id="UP000824074">
    <property type="component" value="Unassembled WGS sequence"/>
</dbReference>
<comment type="caution">
    <text evidence="2">The sequence shown here is derived from an EMBL/GenBank/DDBJ whole genome shotgun (WGS) entry which is preliminary data.</text>
</comment>
<keyword evidence="1" id="KW-0732">Signal</keyword>
<sequence>MKKIIIWISALLFCFILTACGSETNQVSDKNTSDDKSVKEILLENNYKEIATNQYQKVQDDGSYILISMDDKKIILNDAQEDSQIEYNVNDNTAWEYGCRYHYDNGTTSNDGEGYGECDNSTIQQLITGKQKIDDELNSLNLNLDDLK</sequence>
<evidence type="ECO:0008006" key="4">
    <source>
        <dbReference type="Google" id="ProtNLM"/>
    </source>
</evidence>
<evidence type="ECO:0000313" key="3">
    <source>
        <dbReference type="Proteomes" id="UP000824074"/>
    </source>
</evidence>
<gene>
    <name evidence="2" type="ORF">IAB68_00690</name>
</gene>
<name>A0A9D1LIB1_9FIRM</name>
<protein>
    <recommendedName>
        <fullName evidence="4">Lipoprotein</fullName>
    </recommendedName>
</protein>
<dbReference type="PROSITE" id="PS51257">
    <property type="entry name" value="PROKAR_LIPOPROTEIN"/>
    <property type="match status" value="1"/>
</dbReference>
<feature type="signal peptide" evidence="1">
    <location>
        <begin position="1"/>
        <end position="21"/>
    </location>
</feature>
<dbReference type="AlphaFoldDB" id="A0A9D1LIB1"/>
<feature type="chain" id="PRO_5038680279" description="Lipoprotein" evidence="1">
    <location>
        <begin position="22"/>
        <end position="148"/>
    </location>
</feature>
<proteinExistence type="predicted"/>
<accession>A0A9D1LIB1</accession>
<evidence type="ECO:0000256" key="1">
    <source>
        <dbReference type="SAM" id="SignalP"/>
    </source>
</evidence>
<organism evidence="2 3">
    <name type="scientific">Candidatus Aphodocola excrementigallinarum</name>
    <dbReference type="NCBI Taxonomy" id="2840670"/>
    <lineage>
        <taxon>Bacteria</taxon>
        <taxon>Bacillati</taxon>
        <taxon>Bacillota</taxon>
        <taxon>Bacilli</taxon>
        <taxon>Candidatus Aphodocola</taxon>
    </lineage>
</organism>
<reference evidence="2" key="1">
    <citation type="submission" date="2020-10" db="EMBL/GenBank/DDBJ databases">
        <authorList>
            <person name="Gilroy R."/>
        </authorList>
    </citation>
    <scope>NUCLEOTIDE SEQUENCE</scope>
    <source>
        <strain evidence="2">CHK193-30670</strain>
    </source>
</reference>
<evidence type="ECO:0000313" key="2">
    <source>
        <dbReference type="EMBL" id="HIU39806.1"/>
    </source>
</evidence>